<evidence type="ECO:0000313" key="5">
    <source>
        <dbReference type="Proteomes" id="UP001215280"/>
    </source>
</evidence>
<reference evidence="4" key="1">
    <citation type="submission" date="2023-03" db="EMBL/GenBank/DDBJ databases">
        <title>Massive genome expansion in bonnet fungi (Mycena s.s.) driven by repeated elements and novel gene families across ecological guilds.</title>
        <authorList>
            <consortium name="Lawrence Berkeley National Laboratory"/>
            <person name="Harder C.B."/>
            <person name="Miyauchi S."/>
            <person name="Viragh M."/>
            <person name="Kuo A."/>
            <person name="Thoen E."/>
            <person name="Andreopoulos B."/>
            <person name="Lu D."/>
            <person name="Skrede I."/>
            <person name="Drula E."/>
            <person name="Henrissat B."/>
            <person name="Morin E."/>
            <person name="Kohler A."/>
            <person name="Barry K."/>
            <person name="LaButti K."/>
            <person name="Morin E."/>
            <person name="Salamov A."/>
            <person name="Lipzen A."/>
            <person name="Mereny Z."/>
            <person name="Hegedus B."/>
            <person name="Baldrian P."/>
            <person name="Stursova M."/>
            <person name="Weitz H."/>
            <person name="Taylor A."/>
            <person name="Grigoriev I.V."/>
            <person name="Nagy L.G."/>
            <person name="Martin F."/>
            <person name="Kauserud H."/>
        </authorList>
    </citation>
    <scope>NUCLEOTIDE SEQUENCE</scope>
    <source>
        <strain evidence="4">CBHHK188m</strain>
    </source>
</reference>
<feature type="region of interest" description="Disordered" evidence="2">
    <location>
        <begin position="171"/>
        <end position="203"/>
    </location>
</feature>
<feature type="compositionally biased region" description="Polar residues" evidence="2">
    <location>
        <begin position="119"/>
        <end position="129"/>
    </location>
</feature>
<dbReference type="SUPFAM" id="SSF57850">
    <property type="entry name" value="RING/U-box"/>
    <property type="match status" value="1"/>
</dbReference>
<dbReference type="Proteomes" id="UP001215280">
    <property type="component" value="Unassembled WGS sequence"/>
</dbReference>
<organism evidence="4 5">
    <name type="scientific">Mycena maculata</name>
    <dbReference type="NCBI Taxonomy" id="230809"/>
    <lineage>
        <taxon>Eukaryota</taxon>
        <taxon>Fungi</taxon>
        <taxon>Dikarya</taxon>
        <taxon>Basidiomycota</taxon>
        <taxon>Agaricomycotina</taxon>
        <taxon>Agaricomycetes</taxon>
        <taxon>Agaricomycetidae</taxon>
        <taxon>Agaricales</taxon>
        <taxon>Marasmiineae</taxon>
        <taxon>Mycenaceae</taxon>
        <taxon>Mycena</taxon>
    </lineage>
</organism>
<dbReference type="SMART" id="SM00184">
    <property type="entry name" value="RING"/>
    <property type="match status" value="1"/>
</dbReference>
<evidence type="ECO:0000256" key="2">
    <source>
        <dbReference type="SAM" id="MobiDB-lite"/>
    </source>
</evidence>
<dbReference type="PROSITE" id="PS50089">
    <property type="entry name" value="ZF_RING_2"/>
    <property type="match status" value="1"/>
</dbReference>
<comment type="caution">
    <text evidence="4">The sequence shown here is derived from an EMBL/GenBank/DDBJ whole genome shotgun (WGS) entry which is preliminary data.</text>
</comment>
<dbReference type="InterPro" id="IPR013083">
    <property type="entry name" value="Znf_RING/FYVE/PHD"/>
</dbReference>
<evidence type="ECO:0000313" key="4">
    <source>
        <dbReference type="EMBL" id="KAJ7744433.1"/>
    </source>
</evidence>
<dbReference type="InterPro" id="IPR001841">
    <property type="entry name" value="Znf_RING"/>
</dbReference>
<sequence length="432" mass="48273">MSVRVGLRDNPNQASWGYPPGSVSNPMTVIDNSPPQPPKREQIHMDDRGPRPRIIYRPPSTILQHPPKFGDNSAMRVVNNSPPRPPKREQICMDDRGPRARIIYGPSTIIQLGPPAPTIETSSSAAGDQNHSMLAVATRKHEHAMVRIPSHGASKAAAEAAKRALRRAELRAQAERPPLRRRPPPPPSWVSSGSREDRGPRRLTHEDLWVNGIGPNSSEDLKLKPHHICGICHAVKSHPVTYLCGHSHCYVCIRLWLEKHWSCPECCAQMTRAPFRQYAEEAGIAAEYPDWEDGSVVAYRWDGLTFPQSQFLSEGCLDLDYFGVKIQAALAAKRSSSGNLGGCGLNQRWVKGKFFVVPHTLLTFMASRRPGRHPRRDNNVTIEDATPREVTNISGDTGIYFSADGDRRVEELLNISHKKRRVQPNELQDDEP</sequence>
<keyword evidence="1" id="KW-0862">Zinc</keyword>
<gene>
    <name evidence="4" type="ORF">DFH07DRAFT_963658</name>
</gene>
<feature type="compositionally biased region" description="Basic and acidic residues" evidence="2">
    <location>
        <begin position="194"/>
        <end position="203"/>
    </location>
</feature>
<dbReference type="Gene3D" id="3.30.40.10">
    <property type="entry name" value="Zinc/RING finger domain, C3HC4 (zinc finger)"/>
    <property type="match status" value="1"/>
</dbReference>
<accession>A0AAD7IKS6</accession>
<dbReference type="Pfam" id="PF13923">
    <property type="entry name" value="zf-C3HC4_2"/>
    <property type="match status" value="1"/>
</dbReference>
<feature type="compositionally biased region" description="Polar residues" evidence="2">
    <location>
        <begin position="22"/>
        <end position="33"/>
    </location>
</feature>
<protein>
    <recommendedName>
        <fullName evidence="3">RING-type domain-containing protein</fullName>
    </recommendedName>
</protein>
<dbReference type="GO" id="GO:0008270">
    <property type="term" value="F:zinc ion binding"/>
    <property type="evidence" value="ECO:0007669"/>
    <property type="project" value="UniProtKB-KW"/>
</dbReference>
<evidence type="ECO:0000256" key="1">
    <source>
        <dbReference type="PROSITE-ProRule" id="PRU00175"/>
    </source>
</evidence>
<proteinExistence type="predicted"/>
<keyword evidence="1" id="KW-0863">Zinc-finger</keyword>
<feature type="region of interest" description="Disordered" evidence="2">
    <location>
        <begin position="1"/>
        <end position="88"/>
    </location>
</feature>
<feature type="domain" description="RING-type" evidence="3">
    <location>
        <begin position="229"/>
        <end position="266"/>
    </location>
</feature>
<keyword evidence="5" id="KW-1185">Reference proteome</keyword>
<feature type="region of interest" description="Disordered" evidence="2">
    <location>
        <begin position="109"/>
        <end position="129"/>
    </location>
</feature>
<name>A0AAD7IKS6_9AGAR</name>
<dbReference type="EMBL" id="JARJLG010000107">
    <property type="protein sequence ID" value="KAJ7744433.1"/>
    <property type="molecule type" value="Genomic_DNA"/>
</dbReference>
<feature type="compositionally biased region" description="Basic and acidic residues" evidence="2">
    <location>
        <begin position="38"/>
        <end position="50"/>
    </location>
</feature>
<evidence type="ECO:0000259" key="3">
    <source>
        <dbReference type="PROSITE" id="PS50089"/>
    </source>
</evidence>
<keyword evidence="1" id="KW-0479">Metal-binding</keyword>
<dbReference type="AlphaFoldDB" id="A0AAD7IKS6"/>